<dbReference type="Pfam" id="PF00455">
    <property type="entry name" value="DeoRC"/>
    <property type="match status" value="1"/>
</dbReference>
<dbReference type="EMBL" id="BKAX01000006">
    <property type="protein sequence ID" value="GEQ06384.1"/>
    <property type="molecule type" value="Genomic_DNA"/>
</dbReference>
<dbReference type="InterPro" id="IPR036388">
    <property type="entry name" value="WH-like_DNA-bd_sf"/>
</dbReference>
<dbReference type="InterPro" id="IPR001034">
    <property type="entry name" value="DeoR_HTH"/>
</dbReference>
<dbReference type="SUPFAM" id="SSF46785">
    <property type="entry name" value="Winged helix' DNA-binding domain"/>
    <property type="match status" value="1"/>
</dbReference>
<dbReference type="EMBL" id="QXRZ01000003">
    <property type="protein sequence ID" value="RIL43267.1"/>
    <property type="molecule type" value="Genomic_DNA"/>
</dbReference>
<evidence type="ECO:0000256" key="3">
    <source>
        <dbReference type="ARBA" id="ARBA00023125"/>
    </source>
</evidence>
<protein>
    <submittedName>
        <fullName evidence="7">DeoR/GlpR transcriptional regulator</fullName>
    </submittedName>
    <submittedName>
        <fullName evidence="6">HTH-type transcriptional regulator IolR</fullName>
    </submittedName>
</protein>
<dbReference type="GO" id="GO:0005988">
    <property type="term" value="P:lactose metabolic process"/>
    <property type="evidence" value="ECO:0007669"/>
    <property type="project" value="UniProtKB-KW"/>
</dbReference>
<dbReference type="InterPro" id="IPR036390">
    <property type="entry name" value="WH_DNA-bd_sf"/>
</dbReference>
<dbReference type="InterPro" id="IPR014036">
    <property type="entry name" value="DeoR-like_C"/>
</dbReference>
<proteinExistence type="predicted"/>
<dbReference type="PANTHER" id="PTHR30363">
    <property type="entry name" value="HTH-TYPE TRANSCRIPTIONAL REGULATOR SRLR-RELATED"/>
    <property type="match status" value="1"/>
</dbReference>
<keyword evidence="9" id="KW-1185">Reference proteome</keyword>
<dbReference type="PROSITE" id="PS51000">
    <property type="entry name" value="HTH_DEOR_2"/>
    <property type="match status" value="1"/>
</dbReference>
<evidence type="ECO:0000256" key="2">
    <source>
        <dbReference type="ARBA" id="ARBA00023015"/>
    </source>
</evidence>
<dbReference type="AlphaFoldDB" id="A0A0D0SQK2"/>
<evidence type="ECO:0000313" key="9">
    <source>
        <dbReference type="Proteomes" id="UP000321057"/>
    </source>
</evidence>
<dbReference type="PANTHER" id="PTHR30363:SF60">
    <property type="entry name" value="HTH-TYPE TRANSCRIPTIONAL REGULATOR IOLR"/>
    <property type="match status" value="1"/>
</dbReference>
<evidence type="ECO:0000313" key="8">
    <source>
        <dbReference type="Proteomes" id="UP000283576"/>
    </source>
</evidence>
<keyword evidence="1" id="KW-0423">Lactose metabolism</keyword>
<feature type="domain" description="HTH deoR-type" evidence="5">
    <location>
        <begin position="2"/>
        <end position="57"/>
    </location>
</feature>
<reference evidence="6 9" key="2">
    <citation type="submission" date="2019-07" db="EMBL/GenBank/DDBJ databases">
        <title>Whole genome shotgun sequence of Staphylococcus gallinarum NBRC 109767.</title>
        <authorList>
            <person name="Hosoyama A."/>
            <person name="Uohara A."/>
            <person name="Ohji S."/>
            <person name="Ichikawa N."/>
        </authorList>
    </citation>
    <scope>NUCLEOTIDE SEQUENCE [LARGE SCALE GENOMIC DNA]</scope>
    <source>
        <strain evidence="6 9">NBRC 109767</strain>
    </source>
</reference>
<dbReference type="SUPFAM" id="SSF100950">
    <property type="entry name" value="NagB/RpiA/CoA transferase-like"/>
    <property type="match status" value="1"/>
</dbReference>
<dbReference type="PRINTS" id="PR00037">
    <property type="entry name" value="HTHLACR"/>
</dbReference>
<dbReference type="Gene3D" id="1.10.10.10">
    <property type="entry name" value="Winged helix-like DNA-binding domain superfamily/Winged helix DNA-binding domain"/>
    <property type="match status" value="1"/>
</dbReference>
<comment type="caution">
    <text evidence="7">The sequence shown here is derived from an EMBL/GenBank/DDBJ whole genome shotgun (WGS) entry which is preliminary data.</text>
</comment>
<evidence type="ECO:0000259" key="5">
    <source>
        <dbReference type="PROSITE" id="PS51000"/>
    </source>
</evidence>
<dbReference type="InterPro" id="IPR037171">
    <property type="entry name" value="NagB/RpiA_transferase-like"/>
</dbReference>
<dbReference type="PROSITE" id="PS00894">
    <property type="entry name" value="HTH_DEOR_1"/>
    <property type="match status" value="1"/>
</dbReference>
<dbReference type="SMART" id="SM01134">
    <property type="entry name" value="DeoRC"/>
    <property type="match status" value="1"/>
</dbReference>
<keyword evidence="4" id="KW-0804">Transcription</keyword>
<dbReference type="InterPro" id="IPR050313">
    <property type="entry name" value="Carb_Metab_HTH_regulators"/>
</dbReference>
<dbReference type="Proteomes" id="UP000283576">
    <property type="component" value="Unassembled WGS sequence"/>
</dbReference>
<dbReference type="OrthoDB" id="9797223at2"/>
<keyword evidence="2" id="KW-0805">Transcription regulation</keyword>
<evidence type="ECO:0000313" key="7">
    <source>
        <dbReference type="EMBL" id="RIL43267.1"/>
    </source>
</evidence>
<dbReference type="GeneID" id="93846451"/>
<keyword evidence="3" id="KW-0238">DNA-binding</keyword>
<gene>
    <name evidence="6" type="primary">iolR</name>
    <name evidence="7" type="ORF">BUZ01_06530</name>
    <name evidence="6" type="ORF">SGA02_22120</name>
</gene>
<accession>A0A0D0SQK2</accession>
<organism evidence="7 8">
    <name type="scientific">Staphylococcus gallinarum</name>
    <dbReference type="NCBI Taxonomy" id="1293"/>
    <lineage>
        <taxon>Bacteria</taxon>
        <taxon>Bacillati</taxon>
        <taxon>Bacillota</taxon>
        <taxon>Bacilli</taxon>
        <taxon>Bacillales</taxon>
        <taxon>Staphylococcaceae</taxon>
        <taxon>Staphylococcus</taxon>
    </lineage>
</organism>
<dbReference type="SMART" id="SM00420">
    <property type="entry name" value="HTH_DEOR"/>
    <property type="match status" value="1"/>
</dbReference>
<dbReference type="InterPro" id="IPR018356">
    <property type="entry name" value="Tscrpt_reg_HTH_DeoR_CS"/>
</dbReference>
<sequence length="252" mass="28474">MKTKRIHAIESYINENQAASIDELSDYFNVSINTIRRDITVLADMNKVKKVYGGVKAVDSSITQAVDYSKRNIEHYEEKIHIAKKAAKRIKAHDVVYLDTGTTTVHILDYVDTELPFTIISNSLDIINKASVFKNVSLFIIGEQFKFRTRSFIGIESNNLIEKFNIDKAFMAATGVDIKNGLSNAELEENIIKKLIVSRSKYVYALADHTKMGRSTLLTFMECAELDTLITDKTPSQEFVDFLKSANVTIET</sequence>
<name>A0A0D0SQK2_STAGA</name>
<reference evidence="7 8" key="1">
    <citation type="journal article" date="2016" name="Front. Microbiol.">
        <title>Comprehensive Phylogenetic Analysis of Bovine Non-aureus Staphylococci Species Based on Whole-Genome Sequencing.</title>
        <authorList>
            <person name="Naushad S."/>
            <person name="Barkema H.W."/>
            <person name="Luby C."/>
            <person name="Condas L.A."/>
            <person name="Nobrega D.B."/>
            <person name="Carson D.A."/>
            <person name="De Buck J."/>
        </authorList>
    </citation>
    <scope>NUCLEOTIDE SEQUENCE [LARGE SCALE GENOMIC DNA]</scope>
    <source>
        <strain evidence="7 8">SNUC 1388</strain>
    </source>
</reference>
<dbReference type="Proteomes" id="UP000321057">
    <property type="component" value="Unassembled WGS sequence"/>
</dbReference>
<dbReference type="GO" id="GO:0003677">
    <property type="term" value="F:DNA binding"/>
    <property type="evidence" value="ECO:0007669"/>
    <property type="project" value="UniProtKB-KW"/>
</dbReference>
<evidence type="ECO:0000256" key="1">
    <source>
        <dbReference type="ARBA" id="ARBA00022736"/>
    </source>
</evidence>
<evidence type="ECO:0000313" key="6">
    <source>
        <dbReference type="EMBL" id="GEQ06384.1"/>
    </source>
</evidence>
<evidence type="ECO:0000256" key="4">
    <source>
        <dbReference type="ARBA" id="ARBA00023163"/>
    </source>
</evidence>
<dbReference type="Gene3D" id="3.40.50.1360">
    <property type="match status" value="1"/>
</dbReference>
<dbReference type="GO" id="GO:0003700">
    <property type="term" value="F:DNA-binding transcription factor activity"/>
    <property type="evidence" value="ECO:0007669"/>
    <property type="project" value="InterPro"/>
</dbReference>
<dbReference type="RefSeq" id="WP_042737716.1">
    <property type="nucleotide sequence ID" value="NZ_BKAX01000006.1"/>
</dbReference>
<dbReference type="Pfam" id="PF08220">
    <property type="entry name" value="HTH_DeoR"/>
    <property type="match status" value="1"/>
</dbReference>